<dbReference type="CDD" id="cd17122">
    <property type="entry name" value="Ubl_UHRF1"/>
    <property type="match status" value="1"/>
</dbReference>
<dbReference type="SUPFAM" id="SSF81327">
    <property type="entry name" value="Small-conductance potassium channel"/>
    <property type="match status" value="1"/>
</dbReference>
<comment type="domain">
    <text evidence="27">The YDG domain mediates the interaction with histone H3.</text>
</comment>
<dbReference type="CDD" id="cd20455">
    <property type="entry name" value="Tudor_UHRF1_rpt1"/>
    <property type="match status" value="1"/>
</dbReference>
<feature type="domain" description="Ubiquitin-like" evidence="31">
    <location>
        <begin position="1265"/>
        <end position="1342"/>
    </location>
</feature>
<dbReference type="SUPFAM" id="SSF57850">
    <property type="entry name" value="RING/U-box"/>
    <property type="match status" value="1"/>
</dbReference>
<feature type="transmembrane region" description="Helical" evidence="29">
    <location>
        <begin position="965"/>
        <end position="990"/>
    </location>
</feature>
<dbReference type="SUPFAM" id="SSF54236">
    <property type="entry name" value="Ubiquitin-like"/>
    <property type="match status" value="1"/>
</dbReference>
<dbReference type="Gene3D" id="2.30.280.10">
    <property type="entry name" value="SRA-YDG"/>
    <property type="match status" value="1"/>
</dbReference>
<dbReference type="GO" id="GO:0044027">
    <property type="term" value="P:negative regulation of gene expression via chromosomal CpG island methylation"/>
    <property type="evidence" value="ECO:0007669"/>
    <property type="project" value="TreeGrafter"/>
</dbReference>
<comment type="domain">
    <text evidence="27">The tudor-like regions specifically recognize and bind histone H3 unmethylated at 'Arg-2' (H3R2me0), while the PHD-type zinc finger specifically recognizes and binds histone H3 trimethylated at 'Lys-9' (H3K9me3).</text>
</comment>
<dbReference type="InterPro" id="IPR003105">
    <property type="entry name" value="SRA_YDG"/>
</dbReference>
<dbReference type="InterPro" id="IPR001965">
    <property type="entry name" value="Znf_PHD"/>
</dbReference>
<keyword evidence="22 26" id="KW-0539">Nucleus</keyword>
<dbReference type="InterPro" id="IPR013099">
    <property type="entry name" value="K_chnl_dom"/>
</dbReference>
<dbReference type="PROSITE" id="PS50016">
    <property type="entry name" value="ZF_PHD_2"/>
    <property type="match status" value="1"/>
</dbReference>
<keyword evidence="11 25" id="KW-0863">Zinc-finger</keyword>
<dbReference type="InterPro" id="IPR045134">
    <property type="entry name" value="UHRF1/2-like"/>
</dbReference>
<keyword evidence="17" id="KW-0805">Transcription regulation</keyword>
<evidence type="ECO:0000256" key="14">
    <source>
        <dbReference type="ARBA" id="ARBA00022853"/>
    </source>
</evidence>
<keyword evidence="8 29" id="KW-0812">Transmembrane</keyword>
<dbReference type="GO" id="GO:0016567">
    <property type="term" value="P:protein ubiquitination"/>
    <property type="evidence" value="ECO:0007669"/>
    <property type="project" value="UniProtKB-UniRule"/>
</dbReference>
<comment type="caution">
    <text evidence="34">The sequence shown here is derived from an EMBL/GenBank/DDBJ whole genome shotgun (WGS) entry which is preliminary data.</text>
</comment>
<dbReference type="SMART" id="SM00466">
    <property type="entry name" value="SRA"/>
    <property type="match status" value="1"/>
</dbReference>
<dbReference type="Pfam" id="PF02888">
    <property type="entry name" value="CaMBD"/>
    <property type="match status" value="1"/>
</dbReference>
<dbReference type="InterPro" id="IPR015947">
    <property type="entry name" value="PUA-like_sf"/>
</dbReference>
<dbReference type="PROSITE" id="PS51015">
    <property type="entry name" value="YDG"/>
    <property type="match status" value="1"/>
</dbReference>
<dbReference type="SUPFAM" id="SSF57903">
    <property type="entry name" value="FYVE/PHD zinc finger"/>
    <property type="match status" value="1"/>
</dbReference>
<keyword evidence="10" id="KW-0677">Repeat</keyword>
<keyword evidence="14" id="KW-0156">Chromatin regulator</keyword>
<dbReference type="SMART" id="SM00213">
    <property type="entry name" value="UBQ"/>
    <property type="match status" value="1"/>
</dbReference>
<evidence type="ECO:0000256" key="18">
    <source>
        <dbReference type="ARBA" id="ARBA00023065"/>
    </source>
</evidence>
<evidence type="ECO:0000256" key="16">
    <source>
        <dbReference type="ARBA" id="ARBA00022989"/>
    </source>
</evidence>
<evidence type="ECO:0000256" key="4">
    <source>
        <dbReference type="ARBA" id="ARBA00004906"/>
    </source>
</evidence>
<feature type="compositionally biased region" description="Basic and acidic residues" evidence="28">
    <location>
        <begin position="64"/>
        <end position="78"/>
    </location>
</feature>
<dbReference type="GO" id="GO:0061630">
    <property type="term" value="F:ubiquitin protein ligase activity"/>
    <property type="evidence" value="ECO:0007669"/>
    <property type="project" value="UniProtKB-UniRule"/>
</dbReference>
<dbReference type="InterPro" id="IPR054414">
    <property type="entry name" value="Ccdc124/Oxs1_C"/>
</dbReference>
<dbReference type="GO" id="GO:0030018">
    <property type="term" value="C:Z disc"/>
    <property type="evidence" value="ECO:0007669"/>
    <property type="project" value="UniProtKB-SubCell"/>
</dbReference>
<keyword evidence="24" id="KW-0131">Cell cycle</keyword>
<evidence type="ECO:0000256" key="8">
    <source>
        <dbReference type="ARBA" id="ARBA00022692"/>
    </source>
</evidence>
<evidence type="ECO:0000259" key="30">
    <source>
        <dbReference type="PROSITE" id="PS50016"/>
    </source>
</evidence>
<feature type="compositionally biased region" description="Basic and acidic residues" evidence="28">
    <location>
        <begin position="535"/>
        <end position="546"/>
    </location>
</feature>
<evidence type="ECO:0000256" key="10">
    <source>
        <dbReference type="ARBA" id="ARBA00022737"/>
    </source>
</evidence>
<evidence type="ECO:0000256" key="15">
    <source>
        <dbReference type="ARBA" id="ARBA00022860"/>
    </source>
</evidence>
<evidence type="ECO:0000256" key="12">
    <source>
        <dbReference type="ARBA" id="ARBA00022786"/>
    </source>
</evidence>
<protein>
    <recommendedName>
        <fullName evidence="27">E3 ubiquitin-protein ligase UHRF</fullName>
        <ecNumber evidence="27">2.3.2.27</ecNumber>
    </recommendedName>
    <alternativeName>
        <fullName evidence="27">RING-type E3 ubiquitin transferase UHRF</fullName>
    </alternativeName>
    <alternativeName>
        <fullName evidence="27">Ubiquitin-like PHD and RING finger domain-containing protein</fullName>
    </alternativeName>
    <alternativeName>
        <fullName evidence="27">Ubiquitin-like-containing PHD and RING finger domains protein</fullName>
    </alternativeName>
</protein>
<comment type="function">
    <text evidence="27">Multi domain E3 ubiquitin ligase that also plays a role in DNA methylation and histone modifications.</text>
</comment>
<sequence length="2044" mass="228977">MCSLSERNCHFLWFGAPGLDASSKQRSSSYELFLFSFCRGATAGMPKKFQGENSKAVTARARKAEAKATEDARKKKEEEDSLWQETDKHVLKKGQRKDDKEKKRIELMERKKENQRLLDEEFARIKGKSTEAPGGGKVTRAQIEETLLNEQQEELQPKEKSHLETPLEENVNIIIPEKGAVEARSIEDAIAVLSTGPEDLDRHPERRVKAAFLAYEEANMPLLKKENPNMRLSQLKQQLKKEWMKSPENPLNQRFSSYNSKNNICSTRGRSAPRRSSPLNVTTNHHFSENRENFLFVTCLFEFGESKIWKKQLCFDAMRLILVKPTNATRRLDSTGEVFPNGVHEHCTSGGPPPPTRTPEHDQYSGTPVEASSSPQETSLCCIAPSPHDKSNGIHQVSAQMSPLKTRNLTLSQLSDQEWLLLCGQVSSVGDDSPSAERGGTSGGHPNHNDRCGCSCPDPHQHSQTFQAASTLGPVQDRPSRITHKRRLSCSPHTQSFSQSSQGSTSCQVLPQQTNQRDLFKPATNQPHDNSMPQRSDRDGQKELSQRQHPCNHFKVKDSSQATCPNLFNIPLTSVESAESNQILHQRPQPAVTADLNWREIFGKEPLLVQQRQNRDSRGSMTGDQACKSPGDPSIILKCRHLPYNLLTSTARMKRSSTPDKSVQSFSISQYSSLENQGQSQTSSEVLDGSKVSLPKHSPPAADNLETSGSVNGDAVRPLGSYGALRSSLADLHSGQQPLPLLNSAVLEDAFSKVLREDSSKANSNNLSREEGSAPQKRTKDLSYRLGQRRALFGKRKQLSDYALVFGMLGIIIMVIETELSRGIYSKESIYSYVMKGLISLSTAILLGLIVMYHAREIQLFMVDNGADDWRIAITFERVLIVTLELLVCAIHPIPGRYMFNWTARLAVSYTASVADADVDIFLSVPMFLRLYLIGRVMLLHSKLFTDATSRSIGALNKISFDTRFVLKTLMTICPGTVLLVFSVTCWIIAAWTVRLCERYHDAQEVTSTFLGAMWLISITFLSIGYGDMVPHTYCGKGVCLLTGIMGAGCTALVVAVVARKSELTRAEKHVHNFMMDTQLYKKVKNTAANVLRETWLIYKNTKLVKKIDHARVRHHQRKFLQAIHQLRRVKMEQRKLTDQANTVADLAKTQNMMYDLVSELQHRSEELDGRIVALEAKLDSILLSVQSLPIVLSQAITKLQRDFLDNLACRVHFLSSSLSSECCTVPSRQLCPGSIPPETPYNQSYSSTVDFPTSLGRTNRAAAMWIQVRTMDGKETHRVDSLSKLTKVDELRLKISELFNVEPELQRLFYRGKQMEDGHTIFDYNVGLNDIVQLLVRQKMTSVDVVKSKDKEAELSDSDSGCGSTQSESDKNSTHGEAEVQAAGTSAQAVIPELVDLGFGFYKINEMVDARDLNMGAWFEAQITNVTKAPKMPKDEAAEAQSAEDEILYHVKYEDYPENGVIPLLAKDVRPRARTVYQWHQLEPGMVVMVNYNPDDPKERGYWYDAEIQRRRETRTVREIYAKIILGDAGDALNDCRIRFLTEIYKIEEHGSLGDAPAGSESPLKRSNGPECKTCKDDPDKNCRLCNCQICGIKQDPDKQLLCDECDMAYHIYCLDPPLTSIPEDEDWYCPGCRTNTSEVVLAGEKLKESKKKSKMASASSSSQRDWGKGMACVGRTKQCTIVPSNHHGPIPGVPVGSLWKFRVQVSEAGVHRPHVAGIHGRSNDGAYSLVLAGGYEDDVDDGNEFTYTGSGGRDLSGNKRTAEQSCDQTLTHMNRALALNCNVPVNDKNGAESKSWKQGKPVRVVRSCKGRKHSKYSPEEGNRYDGIYKIVKYWPEKGKSGFLVWRYLLKRDDEEPAPWTRDGKDRIKKHGLIMQYPAGYQKEKENKETEEAAAAAATPSKAKRKRKSQGSDSSKTSPAKNSKKVKLEMYKLSMAQKTLIKNDKPNKKLWDEAMESLSLGPKFLNKVEEVFGCICCQEVVFQPITTECQHNVCRECLQRSFKAEVYTCPACRHDLGKNNPMAINKPLQDILHQFFPGYSSGR</sequence>
<keyword evidence="6" id="KW-0678">Repressor</keyword>
<feature type="compositionally biased region" description="Polar residues" evidence="28">
    <location>
        <begin position="250"/>
        <end position="269"/>
    </location>
</feature>
<feature type="compositionally biased region" description="Polar residues" evidence="28">
    <location>
        <begin position="1359"/>
        <end position="1368"/>
    </location>
</feature>
<dbReference type="PROSITE" id="PS50089">
    <property type="entry name" value="ZF_RING_2"/>
    <property type="match status" value="1"/>
</dbReference>
<dbReference type="InterPro" id="IPR019787">
    <property type="entry name" value="Znf_PHD-finger"/>
</dbReference>
<keyword evidence="9 27" id="KW-0479">Metal-binding</keyword>
<evidence type="ECO:0000256" key="6">
    <source>
        <dbReference type="ARBA" id="ARBA00022491"/>
    </source>
</evidence>
<dbReference type="Pfam" id="PF06244">
    <property type="entry name" value="Ccdc124"/>
    <property type="match status" value="1"/>
</dbReference>
<feature type="compositionally biased region" description="Polar residues" evidence="28">
    <location>
        <begin position="674"/>
        <end position="685"/>
    </location>
</feature>
<dbReference type="PANTHER" id="PTHR14140:SF2">
    <property type="entry name" value="E3 UBIQUITIN-PROTEIN LIGASE UHRF1"/>
    <property type="match status" value="1"/>
</dbReference>
<evidence type="ECO:0000256" key="7">
    <source>
        <dbReference type="ARBA" id="ARBA00022679"/>
    </source>
</evidence>
<dbReference type="Pfam" id="PF02182">
    <property type="entry name" value="SAD_SRA"/>
    <property type="match status" value="1"/>
</dbReference>
<dbReference type="GO" id="GO:0005634">
    <property type="term" value="C:nucleus"/>
    <property type="evidence" value="ECO:0007669"/>
    <property type="project" value="UniProtKB-SubCell"/>
</dbReference>
<dbReference type="Gene3D" id="1.10.287.70">
    <property type="match status" value="2"/>
</dbReference>
<feature type="transmembrane region" description="Helical" evidence="29">
    <location>
        <begin position="876"/>
        <end position="895"/>
    </location>
</feature>
<feature type="domain" description="RING-type" evidence="32">
    <location>
        <begin position="1975"/>
        <end position="2014"/>
    </location>
</feature>
<evidence type="ECO:0000256" key="11">
    <source>
        <dbReference type="ARBA" id="ARBA00022771"/>
    </source>
</evidence>
<dbReference type="Proteomes" id="UP001153269">
    <property type="component" value="Unassembled WGS sequence"/>
</dbReference>
<evidence type="ECO:0000256" key="3">
    <source>
        <dbReference type="ARBA" id="ARBA00004216"/>
    </source>
</evidence>
<keyword evidence="20 29" id="KW-0472">Membrane</keyword>
<dbReference type="SUPFAM" id="SSF88697">
    <property type="entry name" value="PUA domain-like"/>
    <property type="match status" value="1"/>
</dbReference>
<dbReference type="InterPro" id="IPR029071">
    <property type="entry name" value="Ubiquitin-like_domsf"/>
</dbReference>
<dbReference type="InterPro" id="IPR011011">
    <property type="entry name" value="Znf_FYVE_PHD"/>
</dbReference>
<dbReference type="Pfam" id="PF12148">
    <property type="entry name" value="TTD"/>
    <property type="match status" value="1"/>
</dbReference>
<feature type="compositionally biased region" description="Basic and acidic residues" evidence="28">
    <location>
        <begin position="1883"/>
        <end position="1892"/>
    </location>
</feature>
<dbReference type="Gene3D" id="2.30.30.140">
    <property type="match status" value="1"/>
</dbReference>
<keyword evidence="16 29" id="KW-1133">Transmembrane helix</keyword>
<evidence type="ECO:0000256" key="2">
    <source>
        <dbReference type="ARBA" id="ARBA00004141"/>
    </source>
</evidence>
<feature type="compositionally biased region" description="Basic and acidic residues" evidence="28">
    <location>
        <begin position="768"/>
        <end position="780"/>
    </location>
</feature>
<feature type="region of interest" description="Disordered" evidence="28">
    <location>
        <begin position="335"/>
        <end position="378"/>
    </location>
</feature>
<feature type="region of interest" description="Disordered" evidence="28">
    <location>
        <begin position="672"/>
        <end position="713"/>
    </location>
</feature>
<dbReference type="Pfam" id="PF00240">
    <property type="entry name" value="ubiquitin"/>
    <property type="match status" value="1"/>
</dbReference>
<dbReference type="Pfam" id="PF00628">
    <property type="entry name" value="PHD"/>
    <property type="match status" value="1"/>
</dbReference>
<evidence type="ECO:0000259" key="33">
    <source>
        <dbReference type="PROSITE" id="PS51015"/>
    </source>
</evidence>
<feature type="compositionally biased region" description="Low complexity" evidence="28">
    <location>
        <begin position="495"/>
        <end position="508"/>
    </location>
</feature>
<feature type="transmembrane region" description="Helical" evidence="29">
    <location>
        <begin position="830"/>
        <end position="855"/>
    </location>
</feature>
<dbReference type="InterPro" id="IPR001841">
    <property type="entry name" value="Znf_RING"/>
</dbReference>
<keyword evidence="19 27" id="KW-0238">DNA-binding</keyword>
<evidence type="ECO:0000256" key="19">
    <source>
        <dbReference type="ARBA" id="ARBA00023125"/>
    </source>
</evidence>
<dbReference type="FunFam" id="2.30.280.10:FF:000001">
    <property type="entry name" value="E3 ubiquitin-protein ligase UHRF1 isoform 1"/>
    <property type="match status" value="1"/>
</dbReference>
<comment type="pathway">
    <text evidence="4 27">Protein modification; protein ubiquitination.</text>
</comment>
<comment type="catalytic activity">
    <reaction evidence="1 27">
        <text>S-ubiquitinyl-[E2 ubiquitin-conjugating enzyme]-L-cysteine + [acceptor protein]-L-lysine = [E2 ubiquitin-conjugating enzyme]-L-cysteine + N(6)-ubiquitinyl-[acceptor protein]-L-lysine.</text>
        <dbReference type="EC" id="2.3.2.27"/>
    </reaction>
</comment>
<dbReference type="EMBL" id="CADEAL010000028">
    <property type="protein sequence ID" value="CAB1412960.1"/>
    <property type="molecule type" value="Genomic_DNA"/>
</dbReference>
<dbReference type="PRINTS" id="PR01451">
    <property type="entry name" value="SKCHANNEL"/>
</dbReference>
<dbReference type="Gene3D" id="3.10.20.90">
    <property type="entry name" value="Phosphatidylinositol 3-kinase Catalytic Subunit, Chain A, domain 1"/>
    <property type="match status" value="1"/>
</dbReference>
<gene>
    <name evidence="34" type="ORF">PLEPLA_LOCUS657</name>
</gene>
<dbReference type="GO" id="GO:0016286">
    <property type="term" value="F:small conductance calcium-activated potassium channel activity"/>
    <property type="evidence" value="ECO:0007669"/>
    <property type="project" value="InterPro"/>
</dbReference>
<feature type="region of interest" description="Disordered" evidence="28">
    <location>
        <begin position="1349"/>
        <end position="1382"/>
    </location>
</feature>
<dbReference type="InterPro" id="IPR013083">
    <property type="entry name" value="Znf_RING/FYVE/PHD"/>
</dbReference>
<dbReference type="Pfam" id="PF07885">
    <property type="entry name" value="Ion_trans_2"/>
    <property type="match status" value="1"/>
</dbReference>
<evidence type="ECO:0000256" key="5">
    <source>
        <dbReference type="ARBA" id="ARBA00022448"/>
    </source>
</evidence>
<feature type="transmembrane region" description="Helical" evidence="29">
    <location>
        <begin position="1039"/>
        <end position="1059"/>
    </location>
</feature>
<dbReference type="GO" id="GO:0003677">
    <property type="term" value="F:DNA binding"/>
    <property type="evidence" value="ECO:0007669"/>
    <property type="project" value="UniProtKB-KW"/>
</dbReference>
<keyword evidence="12 27" id="KW-0833">Ubl conjugation pathway</keyword>
<feature type="compositionally biased region" description="Polar residues" evidence="28">
    <location>
        <begin position="509"/>
        <end position="534"/>
    </location>
</feature>
<feature type="region of interest" description="Disordered" evidence="28">
    <location>
        <begin position="250"/>
        <end position="280"/>
    </location>
</feature>
<feature type="region of interest" description="Disordered" evidence="28">
    <location>
        <begin position="607"/>
        <end position="632"/>
    </location>
</feature>
<evidence type="ECO:0000256" key="25">
    <source>
        <dbReference type="PROSITE-ProRule" id="PRU00175"/>
    </source>
</evidence>
<dbReference type="FunFam" id="2.30.30.1150:FF:000001">
    <property type="entry name" value="E3 ubiquitin-protein ligase UHRF2 isoform X1"/>
    <property type="match status" value="1"/>
</dbReference>
<evidence type="ECO:0000256" key="24">
    <source>
        <dbReference type="ARBA" id="ARBA00023306"/>
    </source>
</evidence>
<evidence type="ECO:0000256" key="9">
    <source>
        <dbReference type="ARBA" id="ARBA00022723"/>
    </source>
</evidence>
<feature type="region of interest" description="Disordered" evidence="28">
    <location>
        <begin position="1556"/>
        <end position="1576"/>
    </location>
</feature>
<dbReference type="EC" id="2.3.2.27" evidence="27"/>
<name>A0A9N7TH19_PLEPL</name>
<dbReference type="InterPro" id="IPR000626">
    <property type="entry name" value="Ubiquitin-like_dom"/>
</dbReference>
<evidence type="ECO:0000256" key="22">
    <source>
        <dbReference type="ARBA" id="ARBA00023242"/>
    </source>
</evidence>
<comment type="subcellular location">
    <subcellularLocation>
        <location evidence="3">Cytoplasm</location>
        <location evidence="3">Myofibril</location>
        <location evidence="3">Sarcomere</location>
        <location evidence="3">Z line</location>
    </subcellularLocation>
    <subcellularLocation>
        <location evidence="2">Membrane</location>
        <topology evidence="2">Multi-pass membrane protein</topology>
    </subcellularLocation>
    <subcellularLocation>
        <location evidence="26 27">Nucleus</location>
    </subcellularLocation>
</comment>
<keyword evidence="5" id="KW-0813">Transport</keyword>
<dbReference type="PANTHER" id="PTHR14140">
    <property type="entry name" value="E3 UBIQUITIN-PROTEIN LIGASE UHRF-RELATED"/>
    <property type="match status" value="1"/>
</dbReference>
<dbReference type="CDD" id="cd20457">
    <property type="entry name" value="Tudor_UHRF1_rpt2"/>
    <property type="match status" value="1"/>
</dbReference>
<dbReference type="InterPro" id="IPR036987">
    <property type="entry name" value="SRA-YDG_sf"/>
</dbReference>
<dbReference type="InterPro" id="IPR017907">
    <property type="entry name" value="Znf_RING_CS"/>
</dbReference>
<dbReference type="Pfam" id="PF03530">
    <property type="entry name" value="SK_channel"/>
    <property type="match status" value="1"/>
</dbReference>
<evidence type="ECO:0000256" key="27">
    <source>
        <dbReference type="RuleBase" id="RU369101"/>
    </source>
</evidence>
<dbReference type="InterPro" id="IPR036122">
    <property type="entry name" value="CaM-bd_dom_sf"/>
</dbReference>
<evidence type="ECO:0000256" key="21">
    <source>
        <dbReference type="ARBA" id="ARBA00023163"/>
    </source>
</evidence>
<feature type="transmembrane region" description="Helical" evidence="29">
    <location>
        <begin position="799"/>
        <end position="818"/>
    </location>
</feature>
<dbReference type="SMART" id="SM00249">
    <property type="entry name" value="PHD"/>
    <property type="match status" value="1"/>
</dbReference>
<feature type="region of interest" description="Disordered" evidence="28">
    <location>
        <begin position="485"/>
        <end position="548"/>
    </location>
</feature>
<feature type="transmembrane region" description="Helical" evidence="29">
    <location>
        <begin position="1010"/>
        <end position="1027"/>
    </location>
</feature>
<evidence type="ECO:0000313" key="35">
    <source>
        <dbReference type="Proteomes" id="UP001153269"/>
    </source>
</evidence>
<dbReference type="Gene3D" id="3.30.40.10">
    <property type="entry name" value="Zinc/RING finger domain, C3HC4 (zinc finger)"/>
    <property type="match status" value="1"/>
</dbReference>
<feature type="region of interest" description="Disordered" evidence="28">
    <location>
        <begin position="64"/>
        <end position="101"/>
    </location>
</feature>
<evidence type="ECO:0000256" key="17">
    <source>
        <dbReference type="ARBA" id="ARBA00023015"/>
    </source>
</evidence>
<dbReference type="GO" id="GO:0005516">
    <property type="term" value="F:calmodulin binding"/>
    <property type="evidence" value="ECO:0007669"/>
    <property type="project" value="UniProtKB-KW"/>
</dbReference>
<dbReference type="InterPro" id="IPR004178">
    <property type="entry name" value="CaM-bd_dom"/>
</dbReference>
<reference evidence="34" key="1">
    <citation type="submission" date="2020-03" db="EMBL/GenBank/DDBJ databases">
        <authorList>
            <person name="Weist P."/>
        </authorList>
    </citation>
    <scope>NUCLEOTIDE SEQUENCE</scope>
</reference>
<evidence type="ECO:0000259" key="32">
    <source>
        <dbReference type="PROSITE" id="PS50089"/>
    </source>
</evidence>
<dbReference type="PROSITE" id="PS00518">
    <property type="entry name" value="ZF_RING_1"/>
    <property type="match status" value="1"/>
</dbReference>
<keyword evidence="7 27" id="KW-0808">Transferase</keyword>
<feature type="domain" description="YDG" evidence="33">
    <location>
        <begin position="1690"/>
        <end position="1853"/>
    </location>
</feature>
<keyword evidence="15" id="KW-0112">Calmodulin-binding</keyword>
<keyword evidence="21" id="KW-0804">Transcription</keyword>
<organism evidence="34 35">
    <name type="scientific">Pleuronectes platessa</name>
    <name type="common">European plaice</name>
    <dbReference type="NCBI Taxonomy" id="8262"/>
    <lineage>
        <taxon>Eukaryota</taxon>
        <taxon>Metazoa</taxon>
        <taxon>Chordata</taxon>
        <taxon>Craniata</taxon>
        <taxon>Vertebrata</taxon>
        <taxon>Euteleostomi</taxon>
        <taxon>Actinopterygii</taxon>
        <taxon>Neopterygii</taxon>
        <taxon>Teleostei</taxon>
        <taxon>Neoteleostei</taxon>
        <taxon>Acanthomorphata</taxon>
        <taxon>Carangaria</taxon>
        <taxon>Pleuronectiformes</taxon>
        <taxon>Pleuronectoidei</taxon>
        <taxon>Pleuronectidae</taxon>
        <taxon>Pleuronectes</taxon>
    </lineage>
</organism>
<dbReference type="CDD" id="cd15616">
    <property type="entry name" value="PHD_UHRF1"/>
    <property type="match status" value="1"/>
</dbReference>
<dbReference type="InterPro" id="IPR015449">
    <property type="entry name" value="K_chnl_Ca-activ_SK"/>
</dbReference>
<feature type="compositionally biased region" description="Polar residues" evidence="28">
    <location>
        <begin position="364"/>
        <end position="378"/>
    </location>
</feature>
<dbReference type="FunFam" id="3.30.40.10:FF:000066">
    <property type="entry name" value="E3 ubiquitin-protein ligase UHRF2 isoform X1"/>
    <property type="match status" value="1"/>
</dbReference>
<feature type="compositionally biased region" description="Polar residues" evidence="28">
    <location>
        <begin position="1912"/>
        <end position="1922"/>
    </location>
</feature>
<evidence type="ECO:0000256" key="13">
    <source>
        <dbReference type="ARBA" id="ARBA00022833"/>
    </source>
</evidence>
<evidence type="ECO:0000313" key="34">
    <source>
        <dbReference type="EMBL" id="CAB1412960.1"/>
    </source>
</evidence>
<keyword evidence="35" id="KW-1185">Reference proteome</keyword>
<dbReference type="SUPFAM" id="SSF81324">
    <property type="entry name" value="Voltage-gated potassium channels"/>
    <property type="match status" value="1"/>
</dbReference>
<dbReference type="FunFam" id="1.10.287.70:FF:000022">
    <property type="entry name" value="Small conductance calcium-activated potassium channel, isoform O"/>
    <property type="match status" value="1"/>
</dbReference>
<dbReference type="FunFam" id="3.10.20.90:FF:000143">
    <property type="entry name" value="E3 ubiquitin-protein ligase UHRF1 isoform 1"/>
    <property type="match status" value="1"/>
</dbReference>
<dbReference type="PROSITE" id="PS50053">
    <property type="entry name" value="UBIQUITIN_2"/>
    <property type="match status" value="1"/>
</dbReference>
<dbReference type="InterPro" id="IPR047406">
    <property type="entry name" value="Ubl_UHRF1"/>
</dbReference>
<evidence type="ECO:0000256" key="26">
    <source>
        <dbReference type="PROSITE-ProRule" id="PRU00358"/>
    </source>
</evidence>
<proteinExistence type="predicted"/>
<dbReference type="GO" id="GO:0042393">
    <property type="term" value="F:histone binding"/>
    <property type="evidence" value="ECO:0007669"/>
    <property type="project" value="UniProtKB-UniRule"/>
</dbReference>
<dbReference type="GO" id="GO:0016020">
    <property type="term" value="C:membrane"/>
    <property type="evidence" value="ECO:0007669"/>
    <property type="project" value="UniProtKB-SubCell"/>
</dbReference>
<feature type="compositionally biased region" description="Basic and acidic residues" evidence="28">
    <location>
        <begin position="1369"/>
        <end position="1379"/>
    </location>
</feature>
<dbReference type="Gene3D" id="2.30.30.1150">
    <property type="match status" value="1"/>
</dbReference>
<evidence type="ECO:0000256" key="1">
    <source>
        <dbReference type="ARBA" id="ARBA00000900"/>
    </source>
</evidence>
<keyword evidence="13 27" id="KW-0862">Zinc</keyword>
<accession>A0A9N7TH19</accession>
<dbReference type="InterPro" id="IPR021991">
    <property type="entry name" value="TTD_dom"/>
</dbReference>
<evidence type="ECO:0000256" key="20">
    <source>
        <dbReference type="ARBA" id="ARBA00023136"/>
    </source>
</evidence>
<evidence type="ECO:0000259" key="31">
    <source>
        <dbReference type="PROSITE" id="PS50053"/>
    </source>
</evidence>
<dbReference type="GO" id="GO:0008270">
    <property type="term" value="F:zinc ion binding"/>
    <property type="evidence" value="ECO:0007669"/>
    <property type="project" value="UniProtKB-KW"/>
</dbReference>
<evidence type="ECO:0000256" key="28">
    <source>
        <dbReference type="SAM" id="MobiDB-lite"/>
    </source>
</evidence>
<evidence type="ECO:0000256" key="23">
    <source>
        <dbReference type="ARBA" id="ARBA00023303"/>
    </source>
</evidence>
<keyword evidence="23" id="KW-0407">Ion channel</keyword>
<feature type="region of interest" description="Disordered" evidence="28">
    <location>
        <begin position="758"/>
        <end position="780"/>
    </location>
</feature>
<feature type="domain" description="PHD-type" evidence="30">
    <location>
        <begin position="1581"/>
        <end position="1637"/>
    </location>
</feature>
<dbReference type="SMART" id="SM01053">
    <property type="entry name" value="CaMBD"/>
    <property type="match status" value="1"/>
</dbReference>
<evidence type="ECO:0000256" key="29">
    <source>
        <dbReference type="SAM" id="Phobius"/>
    </source>
</evidence>
<keyword evidence="18" id="KW-0406">Ion transport</keyword>
<feature type="region of interest" description="Disordered" evidence="28">
    <location>
        <begin position="1880"/>
        <end position="1924"/>
    </location>
</feature>
<dbReference type="SMART" id="SM00184">
    <property type="entry name" value="RING"/>
    <property type="match status" value="2"/>
</dbReference>
<dbReference type="FunFam" id="1.10.287.70:FF:000027">
    <property type="entry name" value="Small conductance calcium-activated potassium channel, isoform O"/>
    <property type="match status" value="1"/>
</dbReference>